<dbReference type="SUPFAM" id="SSF50978">
    <property type="entry name" value="WD40 repeat-like"/>
    <property type="match status" value="1"/>
</dbReference>
<evidence type="ECO:0000256" key="4">
    <source>
        <dbReference type="ARBA" id="ARBA00023273"/>
    </source>
</evidence>
<dbReference type="InterPro" id="IPR036322">
    <property type="entry name" value="WD40_repeat_dom_sf"/>
</dbReference>
<comment type="subcellular location">
    <subcellularLocation>
        <location evidence="1">Cell projection</location>
        <location evidence="1">Cilium</location>
    </subcellularLocation>
</comment>
<dbReference type="PANTHER" id="PTHR13720:SF13">
    <property type="entry name" value="CILIA- AND FLAGELLA-ASSOCIATED PROTEIN 251"/>
    <property type="match status" value="1"/>
</dbReference>
<dbReference type="OrthoDB" id="286304at2759"/>
<sequence length="383" mass="44429">MKVVKKQNAHPKTPILCLNTTKDSTMFASGGMDGKVIIWELGSSEYNYILEKFYEYYINPQNIDRDPAENCIQSVCIGSKYILTGTKSGDIYELIRPHENEIKQFTRGNNSLVKLRSICHDQEIVKSIQFNGTSDNLYSITESGLLCVWQFKKQKEYIQNISIYIKISFNEEILAVALDPNEQKNAQIEIYKLDPSTTKIYEQFKVVNTLSTSLEFIDFSTDNFFLLYKDNFEDVEIIDFKNQDFKKITKDQVEFEMEWCTDGIKVSSNIKGVYTYYSDENKILKIQRLGDKQIAVTDEMGSIRIYNYPCDSSGNGYFNLYTDHLNYINQCVMSPDKNYLVTSSQKDRCILIWKVLNNGEQEEDSQMQNQKESVLNNNNIQNN</sequence>
<feature type="region of interest" description="Disordered" evidence="7">
    <location>
        <begin position="362"/>
        <end position="383"/>
    </location>
</feature>
<dbReference type="STRING" id="857967.G0QUF6"/>
<keyword evidence="9" id="KW-1185">Reference proteome</keyword>
<evidence type="ECO:0000256" key="5">
    <source>
        <dbReference type="ARBA" id="ARBA00040994"/>
    </source>
</evidence>
<evidence type="ECO:0000313" key="9">
    <source>
        <dbReference type="Proteomes" id="UP000008983"/>
    </source>
</evidence>
<dbReference type="Proteomes" id="UP000008983">
    <property type="component" value="Unassembled WGS sequence"/>
</dbReference>
<evidence type="ECO:0000256" key="3">
    <source>
        <dbReference type="ARBA" id="ARBA00022737"/>
    </source>
</evidence>
<gene>
    <name evidence="8" type="ORF">IMG5_116820</name>
</gene>
<dbReference type="Gene3D" id="2.130.10.10">
    <property type="entry name" value="YVTN repeat-like/Quinoprotein amine dehydrogenase"/>
    <property type="match status" value="2"/>
</dbReference>
<keyword evidence="3" id="KW-0677">Repeat</keyword>
<evidence type="ECO:0000256" key="6">
    <source>
        <dbReference type="PROSITE-ProRule" id="PRU00221"/>
    </source>
</evidence>
<evidence type="ECO:0000313" key="8">
    <source>
        <dbReference type="EMBL" id="EGR31152.1"/>
    </source>
</evidence>
<dbReference type="PANTHER" id="PTHR13720">
    <property type="entry name" value="WD-40 REPEAT PROTEIN"/>
    <property type="match status" value="1"/>
</dbReference>
<dbReference type="InterPro" id="IPR001680">
    <property type="entry name" value="WD40_rpt"/>
</dbReference>
<feature type="repeat" description="WD" evidence="6">
    <location>
        <begin position="15"/>
        <end position="49"/>
    </location>
</feature>
<dbReference type="EMBL" id="GL983911">
    <property type="protein sequence ID" value="EGR31152.1"/>
    <property type="molecule type" value="Genomic_DNA"/>
</dbReference>
<proteinExistence type="predicted"/>
<dbReference type="InterPro" id="IPR050630">
    <property type="entry name" value="WD_repeat_EMAP"/>
</dbReference>
<dbReference type="GeneID" id="14907290"/>
<dbReference type="GO" id="GO:0031514">
    <property type="term" value="C:motile cilium"/>
    <property type="evidence" value="ECO:0007669"/>
    <property type="project" value="TreeGrafter"/>
</dbReference>
<dbReference type="InterPro" id="IPR015943">
    <property type="entry name" value="WD40/YVTN_repeat-like_dom_sf"/>
</dbReference>
<organism evidence="8 9">
    <name type="scientific">Ichthyophthirius multifiliis</name>
    <name type="common">White spot disease agent</name>
    <name type="synonym">Ich</name>
    <dbReference type="NCBI Taxonomy" id="5932"/>
    <lineage>
        <taxon>Eukaryota</taxon>
        <taxon>Sar</taxon>
        <taxon>Alveolata</taxon>
        <taxon>Ciliophora</taxon>
        <taxon>Intramacronucleata</taxon>
        <taxon>Oligohymenophorea</taxon>
        <taxon>Hymenostomatida</taxon>
        <taxon>Ophryoglenina</taxon>
        <taxon>Ichthyophthirius</taxon>
    </lineage>
</organism>
<evidence type="ECO:0000256" key="2">
    <source>
        <dbReference type="ARBA" id="ARBA00022574"/>
    </source>
</evidence>
<dbReference type="eggNOG" id="KOG2106">
    <property type="taxonomic scope" value="Eukaryota"/>
</dbReference>
<keyword evidence="2 6" id="KW-0853">WD repeat</keyword>
<dbReference type="PROSITE" id="PS50082">
    <property type="entry name" value="WD_REPEATS_2"/>
    <property type="match status" value="1"/>
</dbReference>
<protein>
    <recommendedName>
        <fullName evidence="5">Cilia- and flagella-associated protein 251</fullName>
    </recommendedName>
</protein>
<accession>G0QUF6</accession>
<feature type="compositionally biased region" description="Polar residues" evidence="7">
    <location>
        <begin position="366"/>
        <end position="383"/>
    </location>
</feature>
<evidence type="ECO:0000256" key="7">
    <source>
        <dbReference type="SAM" id="MobiDB-lite"/>
    </source>
</evidence>
<dbReference type="AlphaFoldDB" id="G0QUF6"/>
<dbReference type="InParanoid" id="G0QUF6"/>
<dbReference type="SMART" id="SM00320">
    <property type="entry name" value="WD40"/>
    <property type="match status" value="4"/>
</dbReference>
<dbReference type="Pfam" id="PF00400">
    <property type="entry name" value="WD40"/>
    <property type="match status" value="2"/>
</dbReference>
<keyword evidence="4" id="KW-0966">Cell projection</keyword>
<reference evidence="8 9" key="1">
    <citation type="submission" date="2011-07" db="EMBL/GenBank/DDBJ databases">
        <authorList>
            <person name="Coyne R."/>
            <person name="Brami D."/>
            <person name="Johnson J."/>
            <person name="Hostetler J."/>
            <person name="Hannick L."/>
            <person name="Clark T."/>
            <person name="Cassidy-Hanley D."/>
            <person name="Inman J."/>
        </authorList>
    </citation>
    <scope>NUCLEOTIDE SEQUENCE [LARGE SCALE GENOMIC DNA]</scope>
    <source>
        <strain evidence="8 9">G5</strain>
    </source>
</reference>
<name>G0QUF6_ICHMU</name>
<evidence type="ECO:0000256" key="1">
    <source>
        <dbReference type="ARBA" id="ARBA00004138"/>
    </source>
</evidence>
<dbReference type="RefSeq" id="XP_004034638.1">
    <property type="nucleotide sequence ID" value="XM_004034590.1"/>
</dbReference>